<sequence>MEELRERVWNGTINVEVVVSDAIVVPNTTLADKSCHIVMLRDAYLGFYLPTVVRKLADTIKVPYESDYRNWWFEYNGEGVPWEYPCGVLFDLLNKKRKKQGNELDDTSLQMWELQLCHGDKYPQGILPLVDGHSQIKDYWRHQWKQACFILNGSAKRIMSLSIPDFENFWVSILSRNRSDFMAVRSKLFSMNKAKSLPVRVWTSNHAVLQPTVPVTDKELSVAELLDTIKLSSDGVKSVIIQGIDVSIEDNIFELYDIFASIDGFLYLVTK</sequence>
<feature type="domain" description="Autophagy protein ATG5 alpha-helical bundle region" evidence="9">
    <location>
        <begin position="134"/>
        <end position="189"/>
    </location>
</feature>
<dbReference type="Gene3D" id="3.10.20.620">
    <property type="match status" value="1"/>
</dbReference>
<dbReference type="InterPro" id="IPR048939">
    <property type="entry name" value="ATG5_UblA"/>
</dbReference>
<keyword evidence="3 7" id="KW-1017">Isopeptide bond</keyword>
<dbReference type="PANTHER" id="PTHR13040">
    <property type="entry name" value="AUTOPHAGY PROTEIN 5"/>
    <property type="match status" value="1"/>
</dbReference>
<dbReference type="Pfam" id="PF20638">
    <property type="entry name" value="ATG5_UblA"/>
    <property type="match status" value="1"/>
</dbReference>
<dbReference type="InterPro" id="IPR048318">
    <property type="entry name" value="ATG5_UblB"/>
</dbReference>
<evidence type="ECO:0000259" key="9">
    <source>
        <dbReference type="Pfam" id="PF20637"/>
    </source>
</evidence>
<organism evidence="11 12">
    <name type="scientific">Kluyveromyces marxianus</name>
    <name type="common">Yeast</name>
    <name type="synonym">Candida kefyr</name>
    <dbReference type="NCBI Taxonomy" id="4911"/>
    <lineage>
        <taxon>Eukaryota</taxon>
        <taxon>Fungi</taxon>
        <taxon>Dikarya</taxon>
        <taxon>Ascomycota</taxon>
        <taxon>Saccharomycotina</taxon>
        <taxon>Saccharomycetes</taxon>
        <taxon>Saccharomycetales</taxon>
        <taxon>Saccharomycetaceae</taxon>
        <taxon>Kluyveromyces</taxon>
    </lineage>
</organism>
<dbReference type="Pfam" id="PF04106">
    <property type="entry name" value="ATG5_UblB"/>
    <property type="match status" value="1"/>
</dbReference>
<evidence type="ECO:0000256" key="2">
    <source>
        <dbReference type="ARBA" id="ARBA00006910"/>
    </source>
</evidence>
<evidence type="ECO:0000313" key="12">
    <source>
        <dbReference type="Proteomes" id="UP000422736"/>
    </source>
</evidence>
<dbReference type="InterPro" id="IPR042527">
    <property type="entry name" value="Atg5_UblA_dom_sf"/>
</dbReference>
<dbReference type="InterPro" id="IPR007239">
    <property type="entry name" value="Atg5"/>
</dbReference>
<dbReference type="Gene3D" id="3.10.20.90">
    <property type="entry name" value="Phosphatidylinositol 3-kinase Catalytic Subunit, Chain A, domain 1"/>
    <property type="match status" value="1"/>
</dbReference>
<comment type="subunit">
    <text evidence="7">Conjugated with ATG12.</text>
</comment>
<keyword evidence="5" id="KW-0653">Protein transport</keyword>
<comment type="similarity">
    <text evidence="2 7">Belongs to the ATG5 family.</text>
</comment>
<keyword evidence="6 7" id="KW-0072">Autophagy</keyword>
<evidence type="ECO:0000256" key="5">
    <source>
        <dbReference type="ARBA" id="ARBA00022927"/>
    </source>
</evidence>
<keyword evidence="4 7" id="KW-0832">Ubl conjugation</keyword>
<comment type="subcellular location">
    <subcellularLocation>
        <location evidence="1 7">Preautophagosomal structure membrane</location>
        <topology evidence="1 7">Peripheral membrane protein</topology>
    </subcellularLocation>
</comment>
<keyword evidence="7" id="KW-0472">Membrane</keyword>
<evidence type="ECO:0000256" key="7">
    <source>
        <dbReference type="RuleBase" id="RU361202"/>
    </source>
</evidence>
<evidence type="ECO:0000259" key="10">
    <source>
        <dbReference type="Pfam" id="PF20638"/>
    </source>
</evidence>
<accession>A0ABX6ESF3</accession>
<dbReference type="Pfam" id="PF20637">
    <property type="entry name" value="ATG5_HBR"/>
    <property type="match status" value="1"/>
</dbReference>
<evidence type="ECO:0000256" key="4">
    <source>
        <dbReference type="ARBA" id="ARBA00022843"/>
    </source>
</evidence>
<dbReference type="InterPro" id="IPR042526">
    <property type="entry name" value="Atg5_HR"/>
</dbReference>
<keyword evidence="12" id="KW-1185">Reference proteome</keyword>
<feature type="domain" description="Autophagy protein ATG5 UblB" evidence="8">
    <location>
        <begin position="197"/>
        <end position="269"/>
    </location>
</feature>
<proteinExistence type="inferred from homology"/>
<protein>
    <recommendedName>
        <fullName evidence="7">Autophagy protein 5</fullName>
    </recommendedName>
</protein>
<dbReference type="PANTHER" id="PTHR13040:SF2">
    <property type="entry name" value="AUTOPHAGY PROTEIN 5"/>
    <property type="match status" value="1"/>
</dbReference>
<gene>
    <name evidence="11" type="primary">ATG5</name>
    <name evidence="11" type="ORF">FIM1_1055</name>
</gene>
<evidence type="ECO:0000256" key="6">
    <source>
        <dbReference type="ARBA" id="ARBA00023006"/>
    </source>
</evidence>
<name>A0ABX6ESF3_KLUMA</name>
<reference evidence="11 12" key="1">
    <citation type="submission" date="2016-03" db="EMBL/GenBank/DDBJ databases">
        <title>How can Kluyveromyces marxianus grow so fast - potential evolutionary course in Saccharomyces Complex revealed by comparative genomics.</title>
        <authorList>
            <person name="Mo W."/>
            <person name="Lu W."/>
            <person name="Yang X."/>
            <person name="Qi J."/>
            <person name="Lv H."/>
        </authorList>
    </citation>
    <scope>NUCLEOTIDE SEQUENCE [LARGE SCALE GENOMIC DNA]</scope>
    <source>
        <strain evidence="11 12">FIM1</strain>
    </source>
</reference>
<feature type="domain" description="Autophagy protein ATG5 UblA" evidence="10">
    <location>
        <begin position="8"/>
        <end position="98"/>
    </location>
</feature>
<evidence type="ECO:0000256" key="1">
    <source>
        <dbReference type="ARBA" id="ARBA00004623"/>
    </source>
</evidence>
<dbReference type="InterPro" id="IPR048940">
    <property type="entry name" value="ATG5_HBR"/>
</dbReference>
<dbReference type="EMBL" id="CP015055">
    <property type="protein sequence ID" value="QGN14395.1"/>
    <property type="molecule type" value="Genomic_DNA"/>
</dbReference>
<comment type="function">
    <text evidence="7">Involved in cytoplasm to vacuole transport (Cvt) and autophagic vesicle formation.</text>
</comment>
<evidence type="ECO:0000256" key="3">
    <source>
        <dbReference type="ARBA" id="ARBA00022499"/>
    </source>
</evidence>
<dbReference type="Gene3D" id="1.10.246.190">
    <property type="entry name" value="Autophagy protein Apg5, helix rich domain"/>
    <property type="match status" value="1"/>
</dbReference>
<dbReference type="Proteomes" id="UP000422736">
    <property type="component" value="Chromosome 2"/>
</dbReference>
<evidence type="ECO:0000259" key="8">
    <source>
        <dbReference type="Pfam" id="PF04106"/>
    </source>
</evidence>
<evidence type="ECO:0000313" key="11">
    <source>
        <dbReference type="EMBL" id="QGN14395.1"/>
    </source>
</evidence>
<keyword evidence="7" id="KW-0813">Transport</keyword>
<reference evidence="11 12" key="2">
    <citation type="submission" date="2019-11" db="EMBL/GenBank/DDBJ databases">
        <authorList>
            <person name="Lu H."/>
        </authorList>
    </citation>
    <scope>NUCLEOTIDE SEQUENCE [LARGE SCALE GENOMIC DNA]</scope>
    <source>
        <strain evidence="11 12">FIM1</strain>
    </source>
</reference>